<sequence length="451" mass="49858">MAKAAHIVFAKDEAGNIAAASDLFTTSRSTYLCVACGKELRRKTPENGFPYFVHAQRTSCRLAAHYALRAAAQRVLTESRFIKAPLAGQPVDANRLSASLAQWSDSACDLEVGHVPVDFLAETGEGQLLIELSVPGLPRTTTPERLRALQLPTLEVELPPPADIHGFSDLRQSLLHSLANKRWVFHPAHSLAAGRHNGSHYQAAEPEAPRAQALEASAPSPWNPALSFADSTCFRQLAVTEKLEVLEKEMDLPCDRWPAYVDIEVRGEQTFGVDRRVWQADVFSRFVQKVHPGVGENMFSVAAVSGWLKNRYLLDRPFPGADSIAVHQFLSALVQRGFLVERNGDEPHYRVVRTRPAINESGLVWRPHATLPASQLRVLSTQAGLRVPVDLVQWLLESFDDCHPCGTVDDFVSLLSRRIHAPPRNIIAFLLDAKLAVEGGEDPQGSQERLF</sequence>
<gene>
    <name evidence="1" type="ORF">GNZ13_05050</name>
</gene>
<dbReference type="AlphaFoldDB" id="A0A972NLZ5"/>
<organism evidence="1 2">
    <name type="scientific">Paraburkholderia elongata</name>
    <dbReference type="NCBI Taxonomy" id="2675747"/>
    <lineage>
        <taxon>Bacteria</taxon>
        <taxon>Pseudomonadati</taxon>
        <taxon>Pseudomonadota</taxon>
        <taxon>Betaproteobacteria</taxon>
        <taxon>Burkholderiales</taxon>
        <taxon>Burkholderiaceae</taxon>
        <taxon>Paraburkholderia</taxon>
    </lineage>
</organism>
<protein>
    <recommendedName>
        <fullName evidence="3">Competence protein CoiA-like family protein</fullName>
    </recommendedName>
</protein>
<evidence type="ECO:0008006" key="3">
    <source>
        <dbReference type="Google" id="ProtNLM"/>
    </source>
</evidence>
<reference evidence="1 2" key="1">
    <citation type="submission" date="2019-11" db="EMBL/GenBank/DDBJ databases">
        <title>Metabolism of dissolved organic matter in forest soils.</title>
        <authorList>
            <person name="Cyle K.T."/>
            <person name="Wilhelm R.C."/>
            <person name="Martinez C.E."/>
        </authorList>
    </citation>
    <scope>NUCLEOTIDE SEQUENCE [LARGE SCALE GENOMIC DNA]</scope>
    <source>
        <strain evidence="1 2">5N</strain>
    </source>
</reference>
<dbReference type="Proteomes" id="UP000655523">
    <property type="component" value="Unassembled WGS sequence"/>
</dbReference>
<name>A0A972NLZ5_9BURK</name>
<evidence type="ECO:0000313" key="2">
    <source>
        <dbReference type="Proteomes" id="UP000655523"/>
    </source>
</evidence>
<dbReference type="EMBL" id="WOEZ01000027">
    <property type="protein sequence ID" value="NPT53990.1"/>
    <property type="molecule type" value="Genomic_DNA"/>
</dbReference>
<comment type="caution">
    <text evidence="1">The sequence shown here is derived from an EMBL/GenBank/DDBJ whole genome shotgun (WGS) entry which is preliminary data.</text>
</comment>
<keyword evidence="2" id="KW-1185">Reference proteome</keyword>
<dbReference type="RefSeq" id="WP_172161064.1">
    <property type="nucleotide sequence ID" value="NZ_WOEZ01000027.1"/>
</dbReference>
<evidence type="ECO:0000313" key="1">
    <source>
        <dbReference type="EMBL" id="NPT53990.1"/>
    </source>
</evidence>
<accession>A0A972NLZ5</accession>
<proteinExistence type="predicted"/>